<name>X0XQU5_9ZZZZ</name>
<feature type="non-terminal residue" evidence="1">
    <location>
        <position position="1"/>
    </location>
</feature>
<reference evidence="1" key="1">
    <citation type="journal article" date="2014" name="Front. Microbiol.">
        <title>High frequency of phylogenetically diverse reductive dehalogenase-homologous genes in deep subseafloor sedimentary metagenomes.</title>
        <authorList>
            <person name="Kawai M."/>
            <person name="Futagami T."/>
            <person name="Toyoda A."/>
            <person name="Takaki Y."/>
            <person name="Nishi S."/>
            <person name="Hori S."/>
            <person name="Arai W."/>
            <person name="Tsubouchi T."/>
            <person name="Morono Y."/>
            <person name="Uchiyama I."/>
            <person name="Ito T."/>
            <person name="Fujiyama A."/>
            <person name="Inagaki F."/>
            <person name="Takami H."/>
        </authorList>
    </citation>
    <scope>NUCLEOTIDE SEQUENCE</scope>
    <source>
        <strain evidence="1">Expedition CK06-06</strain>
    </source>
</reference>
<dbReference type="SUPFAM" id="SSF48452">
    <property type="entry name" value="TPR-like"/>
    <property type="match status" value="1"/>
</dbReference>
<dbReference type="PANTHER" id="PTHR10098">
    <property type="entry name" value="RAPSYN-RELATED"/>
    <property type="match status" value="1"/>
</dbReference>
<comment type="caution">
    <text evidence="1">The sequence shown here is derived from an EMBL/GenBank/DDBJ whole genome shotgun (WGS) entry which is preliminary data.</text>
</comment>
<sequence length="200" mass="22361">YTLSKLGTWADARHEYEEALGYHQEAQAIFIEFNDIAGQGYALSRMSLSAWGMGDFKEALSFGNTGLEQFESIGHRWGINTSYCRIGFAEVDLGRCESAESHFRRALALAIENQFPAIASYALIGIAAVRNHQKHYARAAELLGFAKSQKTTPALYQYLADLEVNKLEAHLSPEQLQRSLAKGSETELEQLIRTIQSEQL</sequence>
<proteinExistence type="predicted"/>
<dbReference type="AlphaFoldDB" id="X0XQU5"/>
<dbReference type="InterPro" id="IPR011990">
    <property type="entry name" value="TPR-like_helical_dom_sf"/>
</dbReference>
<accession>X0XQU5</accession>
<evidence type="ECO:0008006" key="2">
    <source>
        <dbReference type="Google" id="ProtNLM"/>
    </source>
</evidence>
<dbReference type="EMBL" id="BARS01047225">
    <property type="protein sequence ID" value="GAG37717.1"/>
    <property type="molecule type" value="Genomic_DNA"/>
</dbReference>
<organism evidence="1">
    <name type="scientific">marine sediment metagenome</name>
    <dbReference type="NCBI Taxonomy" id="412755"/>
    <lineage>
        <taxon>unclassified sequences</taxon>
        <taxon>metagenomes</taxon>
        <taxon>ecological metagenomes</taxon>
    </lineage>
</organism>
<evidence type="ECO:0000313" key="1">
    <source>
        <dbReference type="EMBL" id="GAG37717.1"/>
    </source>
</evidence>
<protein>
    <recommendedName>
        <fullName evidence="2">MalT-like TPR region domain-containing protein</fullName>
    </recommendedName>
</protein>
<gene>
    <name evidence="1" type="ORF">S01H1_70965</name>
</gene>
<dbReference type="Gene3D" id="1.25.40.10">
    <property type="entry name" value="Tetratricopeptide repeat domain"/>
    <property type="match status" value="1"/>
</dbReference>